<dbReference type="GO" id="GO:0004497">
    <property type="term" value="F:monooxygenase activity"/>
    <property type="evidence" value="ECO:0007669"/>
    <property type="project" value="TreeGrafter"/>
</dbReference>
<dbReference type="InterPro" id="IPR050982">
    <property type="entry name" value="Auxin_biosynth/cation_transpt"/>
</dbReference>
<dbReference type="SUPFAM" id="SSF51905">
    <property type="entry name" value="FAD/NAD(P)-binding domain"/>
    <property type="match status" value="1"/>
</dbReference>
<evidence type="ECO:0000313" key="2">
    <source>
        <dbReference type="EMBL" id="AHC14167.1"/>
    </source>
</evidence>
<dbReference type="PANTHER" id="PTHR43539:SF4">
    <property type="entry name" value="BACILLIREDOXIN REDUCTASE BDR"/>
    <property type="match status" value="1"/>
</dbReference>
<keyword evidence="1 2" id="KW-0560">Oxidoreductase</keyword>
<dbReference type="EMBL" id="CP006939">
    <property type="protein sequence ID" value="AHC14167.1"/>
    <property type="molecule type" value="Genomic_DNA"/>
</dbReference>
<accession>V5WED5</accession>
<gene>
    <name evidence="2" type="ORF">L21SP2_0742</name>
</gene>
<dbReference type="InterPro" id="IPR036188">
    <property type="entry name" value="FAD/NAD-bd_sf"/>
</dbReference>
<dbReference type="OrthoDB" id="9778740at2"/>
<dbReference type="Proteomes" id="UP000018680">
    <property type="component" value="Chromosome"/>
</dbReference>
<sequence length="325" mass="36704">MNWPASTPFFSSPERTAIAGIPLQTVHQSMVTGEEYLAYLRTVVEHYDLHPLLYHRVISARAQGAGGTGGRFQLTVEHRGTEKKFSCRNLIMAHGNMHAPRRLGVPGEDLEFVDNYHDDIHRYFRQNLLIVGGRNSAVEAAIRAWRGGARVTLMYRQPELTKEKLNSRYHLEISILMQKERIRFLGSSEIREIRNDEISYLRNGKEETGTWDFVLLCTGFEKDLSLLHELGVKLNPDGEPVLNEPTMEANVPGLYFAGTSVSGGRDSYRQFVGTSHVHVEKILRSIAGENARAVTGDYFPRSYPFSRADIEPVEGKSVDENTADR</sequence>
<name>V5WED5_9SPIO</name>
<dbReference type="GO" id="GO:0004791">
    <property type="term" value="F:thioredoxin-disulfide reductase (NADPH) activity"/>
    <property type="evidence" value="ECO:0007669"/>
    <property type="project" value="UniProtKB-EC"/>
</dbReference>
<dbReference type="HOGENOM" id="CLU_067342_0_0_12"/>
<dbReference type="EC" id="1.8.1.9" evidence="2"/>
<dbReference type="KEGG" id="slr:L21SP2_0742"/>
<protein>
    <submittedName>
        <fullName evidence="2">Thioredoxin reductase</fullName>
        <ecNumber evidence="2">1.8.1.9</ecNumber>
    </submittedName>
</protein>
<dbReference type="Pfam" id="PF13738">
    <property type="entry name" value="Pyr_redox_3"/>
    <property type="match status" value="1"/>
</dbReference>
<dbReference type="PATRIC" id="fig|1307761.3.peg.742"/>
<dbReference type="Gene3D" id="3.50.50.60">
    <property type="entry name" value="FAD/NAD(P)-binding domain"/>
    <property type="match status" value="2"/>
</dbReference>
<dbReference type="STRING" id="1307761.L21SP2_0742"/>
<reference evidence="2 3" key="1">
    <citation type="journal article" date="2015" name="Stand. Genomic Sci.">
        <title>Complete genome sequence and description of Salinispira pacifica gen. nov., sp. nov., a novel spirochaete isolated form a hypersaline microbial mat.</title>
        <authorList>
            <person name="Ben Hania W."/>
            <person name="Joseph M."/>
            <person name="Schumann P."/>
            <person name="Bunk B."/>
            <person name="Fiebig A."/>
            <person name="Sproer C."/>
            <person name="Klenk H.P."/>
            <person name="Fardeau M.L."/>
            <person name="Spring S."/>
        </authorList>
    </citation>
    <scope>NUCLEOTIDE SEQUENCE [LARGE SCALE GENOMIC DNA]</scope>
    <source>
        <strain evidence="2 3">L21-RPul-D2</strain>
    </source>
</reference>
<dbReference type="PANTHER" id="PTHR43539">
    <property type="entry name" value="FLAVIN-BINDING MONOOXYGENASE-LIKE PROTEIN (AFU_ORTHOLOGUE AFUA_4G09220)"/>
    <property type="match status" value="1"/>
</dbReference>
<evidence type="ECO:0000256" key="1">
    <source>
        <dbReference type="ARBA" id="ARBA00023002"/>
    </source>
</evidence>
<dbReference type="AlphaFoldDB" id="V5WED5"/>
<keyword evidence="3" id="KW-1185">Reference proteome</keyword>
<dbReference type="eggNOG" id="COG0492">
    <property type="taxonomic scope" value="Bacteria"/>
</dbReference>
<organism evidence="2 3">
    <name type="scientific">Salinispira pacifica</name>
    <dbReference type="NCBI Taxonomy" id="1307761"/>
    <lineage>
        <taxon>Bacteria</taxon>
        <taxon>Pseudomonadati</taxon>
        <taxon>Spirochaetota</taxon>
        <taxon>Spirochaetia</taxon>
        <taxon>Spirochaetales</taxon>
        <taxon>Spirochaetaceae</taxon>
        <taxon>Salinispira</taxon>
    </lineage>
</organism>
<dbReference type="GO" id="GO:0050660">
    <property type="term" value="F:flavin adenine dinucleotide binding"/>
    <property type="evidence" value="ECO:0007669"/>
    <property type="project" value="TreeGrafter"/>
</dbReference>
<evidence type="ECO:0000313" key="3">
    <source>
        <dbReference type="Proteomes" id="UP000018680"/>
    </source>
</evidence>
<proteinExistence type="predicted"/>